<dbReference type="Gene3D" id="1.10.506.10">
    <property type="entry name" value="GTPase Activation - p120gap, domain 1"/>
    <property type="match status" value="3"/>
</dbReference>
<comment type="caution">
    <text evidence="4">The sequence shown here is derived from an EMBL/GenBank/DDBJ whole genome shotgun (WGS) entry which is preliminary data.</text>
</comment>
<evidence type="ECO:0000259" key="3">
    <source>
        <dbReference type="PROSITE" id="PS50018"/>
    </source>
</evidence>
<name>A0A9W8I6W5_9FUNG</name>
<evidence type="ECO:0000313" key="5">
    <source>
        <dbReference type="Proteomes" id="UP001139887"/>
    </source>
</evidence>
<evidence type="ECO:0000313" key="4">
    <source>
        <dbReference type="EMBL" id="KAJ2849585.1"/>
    </source>
</evidence>
<dbReference type="PROSITE" id="PS50018">
    <property type="entry name" value="RAS_GTPASE_ACTIV_2"/>
    <property type="match status" value="1"/>
</dbReference>
<organism evidence="4 5">
    <name type="scientific">Coemansia brasiliensis</name>
    <dbReference type="NCBI Taxonomy" id="2650707"/>
    <lineage>
        <taxon>Eukaryota</taxon>
        <taxon>Fungi</taxon>
        <taxon>Fungi incertae sedis</taxon>
        <taxon>Zoopagomycota</taxon>
        <taxon>Kickxellomycotina</taxon>
        <taxon>Kickxellomycetes</taxon>
        <taxon>Kickxellales</taxon>
        <taxon>Kickxellaceae</taxon>
        <taxon>Coemansia</taxon>
    </lineage>
</organism>
<evidence type="ECO:0000256" key="1">
    <source>
        <dbReference type="ARBA" id="ARBA00022468"/>
    </source>
</evidence>
<feature type="compositionally biased region" description="Acidic residues" evidence="2">
    <location>
        <begin position="510"/>
        <end position="530"/>
    </location>
</feature>
<dbReference type="GO" id="GO:0005096">
    <property type="term" value="F:GTPase activator activity"/>
    <property type="evidence" value="ECO:0007669"/>
    <property type="project" value="UniProtKB-KW"/>
</dbReference>
<feature type="compositionally biased region" description="Basic and acidic residues" evidence="2">
    <location>
        <begin position="369"/>
        <end position="378"/>
    </location>
</feature>
<dbReference type="SMART" id="SM00323">
    <property type="entry name" value="RasGAP"/>
    <property type="match status" value="1"/>
</dbReference>
<gene>
    <name evidence="4" type="ORF">IWW36_002518</name>
</gene>
<feature type="region of interest" description="Disordered" evidence="2">
    <location>
        <begin position="504"/>
        <end position="534"/>
    </location>
</feature>
<feature type="region of interest" description="Disordered" evidence="2">
    <location>
        <begin position="744"/>
        <end position="779"/>
    </location>
</feature>
<feature type="compositionally biased region" description="Polar residues" evidence="2">
    <location>
        <begin position="310"/>
        <end position="321"/>
    </location>
</feature>
<dbReference type="InterPro" id="IPR008936">
    <property type="entry name" value="Rho_GTPase_activation_prot"/>
</dbReference>
<feature type="compositionally biased region" description="Polar residues" evidence="2">
    <location>
        <begin position="382"/>
        <end position="391"/>
    </location>
</feature>
<keyword evidence="1" id="KW-0343">GTPase activation</keyword>
<dbReference type="InterPro" id="IPR039360">
    <property type="entry name" value="Ras_GTPase"/>
</dbReference>
<dbReference type="SUPFAM" id="SSF48350">
    <property type="entry name" value="GTPase activation domain, GAP"/>
    <property type="match status" value="2"/>
</dbReference>
<proteinExistence type="predicted"/>
<feature type="domain" description="Ras-GAP" evidence="3">
    <location>
        <begin position="102"/>
        <end position="470"/>
    </location>
</feature>
<keyword evidence="5" id="KW-1185">Reference proteome</keyword>
<evidence type="ECO:0000256" key="2">
    <source>
        <dbReference type="SAM" id="MobiDB-lite"/>
    </source>
</evidence>
<feature type="region of interest" description="Disordered" evidence="2">
    <location>
        <begin position="310"/>
        <end position="334"/>
    </location>
</feature>
<feature type="compositionally biased region" description="Polar residues" evidence="2">
    <location>
        <begin position="594"/>
        <end position="609"/>
    </location>
</feature>
<dbReference type="EMBL" id="JANBUW010000069">
    <property type="protein sequence ID" value="KAJ2849585.1"/>
    <property type="molecule type" value="Genomic_DNA"/>
</dbReference>
<protein>
    <recommendedName>
        <fullName evidence="3">Ras-GAP domain-containing protein</fullName>
    </recommendedName>
</protein>
<dbReference type="Pfam" id="PF00616">
    <property type="entry name" value="RasGAP"/>
    <property type="match status" value="1"/>
</dbReference>
<feature type="region of interest" description="Disordered" evidence="2">
    <location>
        <begin position="554"/>
        <end position="618"/>
    </location>
</feature>
<dbReference type="CDD" id="cd04519">
    <property type="entry name" value="RasGAP"/>
    <property type="match status" value="1"/>
</dbReference>
<feature type="region of interest" description="Disordered" evidence="2">
    <location>
        <begin position="359"/>
        <end position="404"/>
    </location>
</feature>
<sequence>MPTAEAFLGVLPFNLKGTSSPIPRRRNQTQGTSINDRFSRLFRHRGSRVVTAEVDQQRTRVDRTCISEFETQYLQQRSTELLLQENCAVARLLCHLEVSGDRAATMASHLVSFLRGNPQTASKVEDVVMEAFSTHATRYAKQSTSPRNVLRDNNLATMLVVCYLQQTCRPYVVSILQPVMAAIEPFVGNCELDPLRLQQNNDVGTTSRNSYNLYCVCRSVMDAVFSAGKHAPFEMRRLCTLIRSKIEDIWDIPMLPPTPCTKPKASLKRELPILELRDWENELKSTVQVDIMNDIKQALDAWLEKPDTNIAGSSTNHTDSSVDLFAPPSRGKGDDEIFNDTKSSMTKLVSSTFADTDSIDTSLSLKPNEPPRPREEPRLSQIKATWRQTPSPRKHMNPSMSSRFSKHASKRFSGSYFTPVETVISMLIFVRFFIPILTSPEAYGLVDQKISPTNRRGLLLCAKVLAVLCNGQSFGSKEPYLAPMNGLIREYRPKLRQFLQTISSGVQHEDDADNSDGMSDSDSENDESDSSDSVTIDELASQFQVISVGAHIGTKEEQRKSRMSLASSPYVSIGHMTPGDQDVEIPPVPEIPQTLRQRSKPTLPTSISPATPPTHAAQPLRKTIDLPTAPKLPTRTRKLTGPIAISSSTSDALLDSEIVDESLVTIDFLSCLEGNYGKLESLLNSDDEKVAASKNSRLVEACRELKPIAQYAKHLAASGNLPETMMMPRPSIAQEQMRRVQHVQKDKPGQKVQLNNDDGYEDLGHRHRRTSTLPGNYKF</sequence>
<dbReference type="Proteomes" id="UP001139887">
    <property type="component" value="Unassembled WGS sequence"/>
</dbReference>
<dbReference type="OrthoDB" id="28245at2759"/>
<dbReference type="InterPro" id="IPR001936">
    <property type="entry name" value="RasGAP_dom"/>
</dbReference>
<reference evidence="4" key="1">
    <citation type="submission" date="2022-07" db="EMBL/GenBank/DDBJ databases">
        <title>Phylogenomic reconstructions and comparative analyses of Kickxellomycotina fungi.</title>
        <authorList>
            <person name="Reynolds N.K."/>
            <person name="Stajich J.E."/>
            <person name="Barry K."/>
            <person name="Grigoriev I.V."/>
            <person name="Crous P."/>
            <person name="Smith M.E."/>
        </authorList>
    </citation>
    <scope>NUCLEOTIDE SEQUENCE</scope>
    <source>
        <strain evidence="4">NRRL 1566</strain>
    </source>
</reference>
<dbReference type="PANTHER" id="PTHR10194">
    <property type="entry name" value="RAS GTPASE-ACTIVATING PROTEINS"/>
    <property type="match status" value="1"/>
</dbReference>
<accession>A0A9W8I6W5</accession>
<dbReference type="AlphaFoldDB" id="A0A9W8I6W5"/>